<comment type="caution">
    <text evidence="2">The sequence shown here is derived from an EMBL/GenBank/DDBJ whole genome shotgun (WGS) entry which is preliminary data.</text>
</comment>
<keyword evidence="3" id="KW-1185">Reference proteome</keyword>
<proteinExistence type="predicted"/>
<dbReference type="AlphaFoldDB" id="A0A840VIS7"/>
<dbReference type="Proteomes" id="UP000557717">
    <property type="component" value="Unassembled WGS sequence"/>
</dbReference>
<organism evidence="2 3">
    <name type="scientific">Haloferula luteola</name>
    <dbReference type="NCBI Taxonomy" id="595692"/>
    <lineage>
        <taxon>Bacteria</taxon>
        <taxon>Pseudomonadati</taxon>
        <taxon>Verrucomicrobiota</taxon>
        <taxon>Verrucomicrobiia</taxon>
        <taxon>Verrucomicrobiales</taxon>
        <taxon>Verrucomicrobiaceae</taxon>
        <taxon>Haloferula</taxon>
    </lineage>
</organism>
<gene>
    <name evidence="2" type="ORF">HNR46_003950</name>
</gene>
<reference evidence="2 3" key="1">
    <citation type="submission" date="2020-08" db="EMBL/GenBank/DDBJ databases">
        <title>Genomic Encyclopedia of Type Strains, Phase IV (KMG-IV): sequencing the most valuable type-strain genomes for metagenomic binning, comparative biology and taxonomic classification.</title>
        <authorList>
            <person name="Goeker M."/>
        </authorList>
    </citation>
    <scope>NUCLEOTIDE SEQUENCE [LARGE SCALE GENOMIC DNA]</scope>
    <source>
        <strain evidence="2 3">YC6886</strain>
    </source>
</reference>
<protein>
    <submittedName>
        <fullName evidence="2">Uncharacterized protein</fullName>
    </submittedName>
</protein>
<feature type="compositionally biased region" description="Basic and acidic residues" evidence="1">
    <location>
        <begin position="96"/>
        <end position="117"/>
    </location>
</feature>
<feature type="region of interest" description="Disordered" evidence="1">
    <location>
        <begin position="95"/>
        <end position="123"/>
    </location>
</feature>
<evidence type="ECO:0000313" key="2">
    <source>
        <dbReference type="EMBL" id="MBB5353689.1"/>
    </source>
</evidence>
<evidence type="ECO:0000256" key="1">
    <source>
        <dbReference type="SAM" id="MobiDB-lite"/>
    </source>
</evidence>
<evidence type="ECO:0000313" key="3">
    <source>
        <dbReference type="Proteomes" id="UP000557717"/>
    </source>
</evidence>
<dbReference type="EMBL" id="JACHFD010000032">
    <property type="protein sequence ID" value="MBB5353689.1"/>
    <property type="molecule type" value="Genomic_DNA"/>
</dbReference>
<name>A0A840VIS7_9BACT</name>
<sequence length="123" mass="13630">MLAASVSTEKSWPSRYRARKVVRRQLADVSPRVMGEEPAIGRPVIRHLRVTLEGRPGEERAGQRVIATGGFLGEAIELQALETGHQPEAVGEAVEIELRPDETQRSDRVVPRLDHRPRPGKPG</sequence>
<accession>A0A840VIS7</accession>